<protein>
    <submittedName>
        <fullName evidence="1">Substrate-binding domain-containing protein</fullName>
    </submittedName>
</protein>
<dbReference type="Pfam" id="PF13531">
    <property type="entry name" value="SBP_bac_11"/>
    <property type="match status" value="1"/>
</dbReference>
<name>A0A849HAU9_9MICO</name>
<dbReference type="PANTHER" id="PTHR30632:SF0">
    <property type="entry name" value="SULFATE-BINDING PROTEIN"/>
    <property type="match status" value="1"/>
</dbReference>
<comment type="caution">
    <text evidence="1">The sequence shown here is derived from an EMBL/GenBank/DDBJ whole genome shotgun (WGS) entry which is preliminary data.</text>
</comment>
<accession>A0A849HAU9</accession>
<dbReference type="EMBL" id="JABEPQ010000002">
    <property type="protein sequence ID" value="NNM47010.1"/>
    <property type="molecule type" value="Genomic_DNA"/>
</dbReference>
<organism evidence="1 2">
    <name type="scientific">Knoellia koreensis</name>
    <dbReference type="NCBI Taxonomy" id="2730921"/>
    <lineage>
        <taxon>Bacteria</taxon>
        <taxon>Bacillati</taxon>
        <taxon>Actinomycetota</taxon>
        <taxon>Actinomycetes</taxon>
        <taxon>Micrococcales</taxon>
        <taxon>Intrasporangiaceae</taxon>
        <taxon>Knoellia</taxon>
    </lineage>
</organism>
<dbReference type="RefSeq" id="WP_171244034.1">
    <property type="nucleotide sequence ID" value="NZ_JABEPQ010000002.1"/>
</dbReference>
<dbReference type="Proteomes" id="UP000588586">
    <property type="component" value="Unassembled WGS sequence"/>
</dbReference>
<reference evidence="1 2" key="1">
    <citation type="submission" date="2020-04" db="EMBL/GenBank/DDBJ databases">
        <title>Knoellia sp. isolate from air conditioner.</title>
        <authorList>
            <person name="Chea S."/>
            <person name="Kim D.-U."/>
        </authorList>
    </citation>
    <scope>NUCLEOTIDE SEQUENCE [LARGE SCALE GENOMIC DNA]</scope>
    <source>
        <strain evidence="1 2">DB2414S</strain>
    </source>
</reference>
<dbReference type="PANTHER" id="PTHR30632">
    <property type="entry name" value="MOLYBDATE-BINDING PERIPLASMIC PROTEIN"/>
    <property type="match status" value="1"/>
</dbReference>
<dbReference type="InterPro" id="IPR050682">
    <property type="entry name" value="ModA/WtpA"/>
</dbReference>
<dbReference type="Gene3D" id="3.40.190.10">
    <property type="entry name" value="Periplasmic binding protein-like II"/>
    <property type="match status" value="2"/>
</dbReference>
<dbReference type="SUPFAM" id="SSF53850">
    <property type="entry name" value="Periplasmic binding protein-like II"/>
    <property type="match status" value="1"/>
</dbReference>
<dbReference type="GO" id="GO:0030973">
    <property type="term" value="F:molybdate ion binding"/>
    <property type="evidence" value="ECO:0007669"/>
    <property type="project" value="TreeGrafter"/>
</dbReference>
<sequence length="271" mass="28795">MTYFSAGSFDTVLDLGGDPAACDLAVFFAGNQFMVVPTLIDAFVAQHDAVSSVFYETLPPGIVADQVRTGRLQVNDLVISTPPDVVALSPTTLLELRDEGLVGCANAYASNDLALLVQRGNPLAITGWEDLAAPGIRVAFPNPATEGIGALAAETIERVGGLRLRERIMADKHASGDTILTDIHHRQGPAWLAEDRVDVAVVWTTEATWHTSRGEGFTAITLDPAEQGEGHYACAAATKSTHPDLAEAFVAFMTSTQAQALYRSHGFSTLS</sequence>
<evidence type="ECO:0000313" key="1">
    <source>
        <dbReference type="EMBL" id="NNM47010.1"/>
    </source>
</evidence>
<keyword evidence="2" id="KW-1185">Reference proteome</keyword>
<gene>
    <name evidence="1" type="ORF">HJG52_13460</name>
</gene>
<evidence type="ECO:0000313" key="2">
    <source>
        <dbReference type="Proteomes" id="UP000588586"/>
    </source>
</evidence>
<dbReference type="GO" id="GO:0015689">
    <property type="term" value="P:molybdate ion transport"/>
    <property type="evidence" value="ECO:0007669"/>
    <property type="project" value="TreeGrafter"/>
</dbReference>
<dbReference type="AlphaFoldDB" id="A0A849HAU9"/>
<proteinExistence type="predicted"/>